<dbReference type="SUPFAM" id="SSF54364">
    <property type="entry name" value="Translation initiation factor IF3, N-terminal domain"/>
    <property type="match status" value="1"/>
</dbReference>
<dbReference type="Pfam" id="PF00707">
    <property type="entry name" value="IF3_C"/>
    <property type="match status" value="1"/>
</dbReference>
<reference evidence="10" key="1">
    <citation type="submission" date="2016-11" db="EMBL/GenBank/DDBJ databases">
        <authorList>
            <person name="Varghese N."/>
            <person name="Submissions S."/>
        </authorList>
    </citation>
    <scope>NUCLEOTIDE SEQUENCE [LARGE SCALE GENOMIC DNA]</scope>
    <source>
        <strain evidence="10">DSM 18095</strain>
    </source>
</reference>
<evidence type="ECO:0000256" key="4">
    <source>
        <dbReference type="HAMAP-Rule" id="MF_00080"/>
    </source>
</evidence>
<name>A0A1M4Z3V3_9FIRM</name>
<evidence type="ECO:0000256" key="2">
    <source>
        <dbReference type="ARBA" id="ARBA00022540"/>
    </source>
</evidence>
<dbReference type="GO" id="GO:0005829">
    <property type="term" value="C:cytosol"/>
    <property type="evidence" value="ECO:0007669"/>
    <property type="project" value="TreeGrafter"/>
</dbReference>
<accession>A0A1M4Z3V3</accession>
<comment type="subcellular location">
    <subcellularLocation>
        <location evidence="4 6">Cytoplasm</location>
    </subcellularLocation>
</comment>
<evidence type="ECO:0000256" key="6">
    <source>
        <dbReference type="RuleBase" id="RU000646"/>
    </source>
</evidence>
<dbReference type="InterPro" id="IPR019815">
    <property type="entry name" value="Translation_initiation_fac_3_C"/>
</dbReference>
<dbReference type="FunFam" id="3.10.20.80:FF:000001">
    <property type="entry name" value="Translation initiation factor IF-3"/>
    <property type="match status" value="1"/>
</dbReference>
<evidence type="ECO:0000313" key="10">
    <source>
        <dbReference type="Proteomes" id="UP000184114"/>
    </source>
</evidence>
<dbReference type="Gene3D" id="3.30.110.10">
    <property type="entry name" value="Translation initiation factor 3 (IF-3), C-terminal domain"/>
    <property type="match status" value="1"/>
</dbReference>
<evidence type="ECO:0000313" key="9">
    <source>
        <dbReference type="EMBL" id="SHF12422.1"/>
    </source>
</evidence>
<dbReference type="RefSeq" id="WP_072977632.1">
    <property type="nucleotide sequence ID" value="NZ_FQTY01000021.1"/>
</dbReference>
<protein>
    <recommendedName>
        <fullName evidence="4 5">Translation initiation factor IF-3</fullName>
    </recommendedName>
</protein>
<dbReference type="Pfam" id="PF05198">
    <property type="entry name" value="IF3_N"/>
    <property type="match status" value="1"/>
</dbReference>
<sequence>MNLSGCSIPAFNFLKKLRRCCTIKELQINEEIRDKEVRLIDVDGTQLGILPIKKAMEISEDKKLDLVKIAPTANPPVCRIMDYGKYKYELAKKEKEARKNQKVINVKEIRLTPNIETHDLNVKARTASKFLESGDKVKVSVRFRGREMGHTEIGKEVLKDFAKLTEEVSIIEKPAKLEGRSMVMYLTPKTE</sequence>
<proteinExistence type="inferred from homology"/>
<dbReference type="FunFam" id="3.30.110.10:FF:000001">
    <property type="entry name" value="Translation initiation factor IF-3"/>
    <property type="match status" value="1"/>
</dbReference>
<evidence type="ECO:0000256" key="3">
    <source>
        <dbReference type="ARBA" id="ARBA00022917"/>
    </source>
</evidence>
<evidence type="ECO:0000259" key="7">
    <source>
        <dbReference type="Pfam" id="PF00707"/>
    </source>
</evidence>
<dbReference type="HAMAP" id="MF_00080">
    <property type="entry name" value="IF_3"/>
    <property type="match status" value="1"/>
</dbReference>
<dbReference type="GO" id="GO:0043022">
    <property type="term" value="F:ribosome binding"/>
    <property type="evidence" value="ECO:0007669"/>
    <property type="project" value="UniProtKB-ARBA"/>
</dbReference>
<dbReference type="InterPro" id="IPR036787">
    <property type="entry name" value="T_IF-3_N_sf"/>
</dbReference>
<dbReference type="GeneID" id="90994574"/>
<dbReference type="PANTHER" id="PTHR10938:SF0">
    <property type="entry name" value="TRANSLATION INITIATION FACTOR IF-3, MITOCHONDRIAL"/>
    <property type="match status" value="1"/>
</dbReference>
<dbReference type="AlphaFoldDB" id="A0A1M4Z3V3"/>
<keyword evidence="4" id="KW-0963">Cytoplasm</keyword>
<dbReference type="InterPro" id="IPR019814">
    <property type="entry name" value="Translation_initiation_fac_3_N"/>
</dbReference>
<gene>
    <name evidence="4" type="primary">infC</name>
    <name evidence="9" type="ORF">SAMN02745784_02888</name>
</gene>
<keyword evidence="2 4" id="KW-0396">Initiation factor</keyword>
<dbReference type="InterPro" id="IPR001288">
    <property type="entry name" value="Translation_initiation_fac_3"/>
</dbReference>
<dbReference type="NCBIfam" id="TIGR00168">
    <property type="entry name" value="infC"/>
    <property type="match status" value="1"/>
</dbReference>
<feature type="domain" description="Translation initiation factor 3 N-terminal" evidence="8">
    <location>
        <begin position="28"/>
        <end position="97"/>
    </location>
</feature>
<dbReference type="PROSITE" id="PS00938">
    <property type="entry name" value="IF3"/>
    <property type="match status" value="1"/>
</dbReference>
<dbReference type="GO" id="GO:0032790">
    <property type="term" value="P:ribosome disassembly"/>
    <property type="evidence" value="ECO:0007669"/>
    <property type="project" value="TreeGrafter"/>
</dbReference>
<dbReference type="GO" id="GO:0016020">
    <property type="term" value="C:membrane"/>
    <property type="evidence" value="ECO:0007669"/>
    <property type="project" value="TreeGrafter"/>
</dbReference>
<dbReference type="Proteomes" id="UP000184114">
    <property type="component" value="Unassembled WGS sequence"/>
</dbReference>
<dbReference type="SUPFAM" id="SSF55200">
    <property type="entry name" value="Translation initiation factor IF3, C-terminal domain"/>
    <property type="match status" value="1"/>
</dbReference>
<feature type="domain" description="Translation initiation factor 3 C-terminal" evidence="7">
    <location>
        <begin position="104"/>
        <end position="189"/>
    </location>
</feature>
<comment type="similarity">
    <text evidence="1 4 6">Belongs to the IF-3 family.</text>
</comment>
<dbReference type="InterPro" id="IPR019813">
    <property type="entry name" value="Translation_initiation_fac3_CS"/>
</dbReference>
<comment type="function">
    <text evidence="4 6">IF-3 binds to the 30S ribosomal subunit and shifts the equilibrium between 70S ribosomes and their 50S and 30S subunits in favor of the free subunits, thus enhancing the availability of 30S subunits on which protein synthesis initiation begins.</text>
</comment>
<dbReference type="Gene3D" id="3.10.20.80">
    <property type="entry name" value="Translation initiation factor 3 (IF-3), N-terminal domain"/>
    <property type="match status" value="1"/>
</dbReference>
<evidence type="ECO:0000256" key="1">
    <source>
        <dbReference type="ARBA" id="ARBA00005439"/>
    </source>
</evidence>
<evidence type="ECO:0000259" key="8">
    <source>
        <dbReference type="Pfam" id="PF05198"/>
    </source>
</evidence>
<evidence type="ECO:0000256" key="5">
    <source>
        <dbReference type="NCBIfam" id="TIGR00168"/>
    </source>
</evidence>
<dbReference type="GO" id="GO:0003743">
    <property type="term" value="F:translation initiation factor activity"/>
    <property type="evidence" value="ECO:0007669"/>
    <property type="project" value="UniProtKB-UniRule"/>
</dbReference>
<dbReference type="InterPro" id="IPR036788">
    <property type="entry name" value="T_IF-3_C_sf"/>
</dbReference>
<keyword evidence="3 4" id="KW-0648">Protein biosynthesis</keyword>
<organism evidence="9 10">
    <name type="scientific">Tissierella praeacuta DSM 18095</name>
    <dbReference type="NCBI Taxonomy" id="1123404"/>
    <lineage>
        <taxon>Bacteria</taxon>
        <taxon>Bacillati</taxon>
        <taxon>Bacillota</taxon>
        <taxon>Tissierellia</taxon>
        <taxon>Tissierellales</taxon>
        <taxon>Tissierellaceae</taxon>
        <taxon>Tissierella</taxon>
    </lineage>
</organism>
<dbReference type="PANTHER" id="PTHR10938">
    <property type="entry name" value="TRANSLATION INITIATION FACTOR IF-3"/>
    <property type="match status" value="1"/>
</dbReference>
<dbReference type="EMBL" id="FQTY01000021">
    <property type="protein sequence ID" value="SHF12422.1"/>
    <property type="molecule type" value="Genomic_DNA"/>
</dbReference>
<dbReference type="STRING" id="1123404.SAMN02745784_02888"/>
<keyword evidence="10" id="KW-1185">Reference proteome</keyword>
<comment type="subunit">
    <text evidence="4 6">Monomer.</text>
</comment>